<proteinExistence type="inferred from homology"/>
<dbReference type="SUPFAM" id="SSF54518">
    <property type="entry name" value="Tubby C-terminal domain-like"/>
    <property type="match status" value="1"/>
</dbReference>
<dbReference type="Gene3D" id="2.40.160.200">
    <property type="entry name" value="LURP1-related"/>
    <property type="match status" value="1"/>
</dbReference>
<evidence type="ECO:0000256" key="1">
    <source>
        <dbReference type="ARBA" id="ARBA00005437"/>
    </source>
</evidence>
<dbReference type="EMBL" id="JADNRY010000061">
    <property type="protein sequence ID" value="KAF9068370.1"/>
    <property type="molecule type" value="Genomic_DNA"/>
</dbReference>
<sequence>MGLFSNSNSYAQLAPEPLQPVHPPLGLFPQFTAQSEVTLQIKEKVLALGDTFYIQDAHTQQNVLQCDGKIFSLRHRKSIKDMNGNLLFYLQNKILSFPQGFTGLAADESQLFEVKSHVSLTGTKMDMHFINASTQQPVALDLRGTFFERRAEILLNGQVVGRVSRQFLNARQLLADNLTFYVTVAPGCDIALIVALCCHWLTERKTRTNETVSPRHRLAGNKSRDSKIYAVGFPLPNAKLHSIC</sequence>
<protein>
    <submittedName>
        <fullName evidence="2">Tubby C-terminal-like domain-containing protein</fullName>
    </submittedName>
</protein>
<evidence type="ECO:0000313" key="3">
    <source>
        <dbReference type="Proteomes" id="UP000772434"/>
    </source>
</evidence>
<dbReference type="InterPro" id="IPR007612">
    <property type="entry name" value="LOR"/>
</dbReference>
<evidence type="ECO:0000313" key="2">
    <source>
        <dbReference type="EMBL" id="KAF9068370.1"/>
    </source>
</evidence>
<gene>
    <name evidence="2" type="ORF">BDP27DRAFT_821904</name>
</gene>
<dbReference type="Pfam" id="PF04525">
    <property type="entry name" value="LOR"/>
    <property type="match status" value="1"/>
</dbReference>
<dbReference type="PANTHER" id="PTHR31087">
    <property type="match status" value="1"/>
</dbReference>
<dbReference type="Proteomes" id="UP000772434">
    <property type="component" value="Unassembled WGS sequence"/>
</dbReference>
<dbReference type="OrthoDB" id="97518at2759"/>
<keyword evidence="3" id="KW-1185">Reference proteome</keyword>
<comment type="similarity">
    <text evidence="1">Belongs to the LOR family.</text>
</comment>
<organism evidence="2 3">
    <name type="scientific">Rhodocollybia butyracea</name>
    <dbReference type="NCBI Taxonomy" id="206335"/>
    <lineage>
        <taxon>Eukaryota</taxon>
        <taxon>Fungi</taxon>
        <taxon>Dikarya</taxon>
        <taxon>Basidiomycota</taxon>
        <taxon>Agaricomycotina</taxon>
        <taxon>Agaricomycetes</taxon>
        <taxon>Agaricomycetidae</taxon>
        <taxon>Agaricales</taxon>
        <taxon>Marasmiineae</taxon>
        <taxon>Omphalotaceae</taxon>
        <taxon>Rhodocollybia</taxon>
    </lineage>
</organism>
<dbReference type="AlphaFoldDB" id="A0A9P5U608"/>
<accession>A0A9P5U608</accession>
<reference evidence="2" key="1">
    <citation type="submission" date="2020-11" db="EMBL/GenBank/DDBJ databases">
        <authorList>
            <consortium name="DOE Joint Genome Institute"/>
            <person name="Ahrendt S."/>
            <person name="Riley R."/>
            <person name="Andreopoulos W."/>
            <person name="Labutti K."/>
            <person name="Pangilinan J."/>
            <person name="Ruiz-Duenas F.J."/>
            <person name="Barrasa J.M."/>
            <person name="Sanchez-Garcia M."/>
            <person name="Camarero S."/>
            <person name="Miyauchi S."/>
            <person name="Serrano A."/>
            <person name="Linde D."/>
            <person name="Babiker R."/>
            <person name="Drula E."/>
            <person name="Ayuso-Fernandez I."/>
            <person name="Pacheco R."/>
            <person name="Padilla G."/>
            <person name="Ferreira P."/>
            <person name="Barriuso J."/>
            <person name="Kellner H."/>
            <person name="Castanera R."/>
            <person name="Alfaro M."/>
            <person name="Ramirez L."/>
            <person name="Pisabarro A.G."/>
            <person name="Kuo A."/>
            <person name="Tritt A."/>
            <person name="Lipzen A."/>
            <person name="He G."/>
            <person name="Yan M."/>
            <person name="Ng V."/>
            <person name="Cullen D."/>
            <person name="Martin F."/>
            <person name="Rosso M.-N."/>
            <person name="Henrissat B."/>
            <person name="Hibbett D."/>
            <person name="Martinez A.T."/>
            <person name="Grigoriev I.V."/>
        </authorList>
    </citation>
    <scope>NUCLEOTIDE SEQUENCE</scope>
    <source>
        <strain evidence="2">AH 40177</strain>
    </source>
</reference>
<comment type="caution">
    <text evidence="2">The sequence shown here is derived from an EMBL/GenBank/DDBJ whole genome shotgun (WGS) entry which is preliminary data.</text>
</comment>
<dbReference type="PANTHER" id="PTHR31087:SF161">
    <property type="entry name" value="TUBBY C 2 FAMILY PROTEIN"/>
    <property type="match status" value="1"/>
</dbReference>
<dbReference type="InterPro" id="IPR025659">
    <property type="entry name" value="Tubby-like_C"/>
</dbReference>
<dbReference type="InterPro" id="IPR038595">
    <property type="entry name" value="LOR_sf"/>
</dbReference>
<name>A0A9P5U608_9AGAR</name>